<organism evidence="1">
    <name type="scientific">termite gut metagenome</name>
    <dbReference type="NCBI Taxonomy" id="433724"/>
    <lineage>
        <taxon>unclassified sequences</taxon>
        <taxon>metagenomes</taxon>
        <taxon>organismal metagenomes</taxon>
    </lineage>
</organism>
<evidence type="ECO:0000313" key="1">
    <source>
        <dbReference type="EMBL" id="KAA6319865.1"/>
    </source>
</evidence>
<name>A0A5J4QEB6_9ZZZZ</name>
<sequence>MDKFLKTAWKENNLNGEANFDIDDDICKNQLDLFEGKKLTKIENFACTLRNNLLNSIIKTNKDAYTFTLEQGHIDTHASDEVKKMKKEDLINYAERTPLLNYDQVIKNKRIIIFEIIKSNENNKNRMDG</sequence>
<comment type="caution">
    <text evidence="1">The sequence shown here is derived from an EMBL/GenBank/DDBJ whole genome shotgun (WGS) entry which is preliminary data.</text>
</comment>
<dbReference type="EMBL" id="SNRY01003752">
    <property type="protein sequence ID" value="KAA6319865.1"/>
    <property type="molecule type" value="Genomic_DNA"/>
</dbReference>
<proteinExistence type="predicted"/>
<accession>A0A5J4QEB6</accession>
<dbReference type="AlphaFoldDB" id="A0A5J4QEB6"/>
<reference evidence="1" key="1">
    <citation type="submission" date="2019-03" db="EMBL/GenBank/DDBJ databases">
        <title>Single cell metagenomics reveals metabolic interactions within the superorganism composed of flagellate Streblomastix strix and complex community of Bacteroidetes bacteria on its surface.</title>
        <authorList>
            <person name="Treitli S.C."/>
            <person name="Kolisko M."/>
            <person name="Husnik F."/>
            <person name="Keeling P."/>
            <person name="Hampl V."/>
        </authorList>
    </citation>
    <scope>NUCLEOTIDE SEQUENCE</scope>
    <source>
        <strain evidence="1">STM</strain>
    </source>
</reference>
<gene>
    <name evidence="1" type="ORF">EZS27_030293</name>
</gene>
<protein>
    <submittedName>
        <fullName evidence="1">Uncharacterized protein</fullName>
    </submittedName>
</protein>